<dbReference type="EMBL" id="CP036316">
    <property type="protein sequence ID" value="QDT66438.1"/>
    <property type="molecule type" value="Genomic_DNA"/>
</dbReference>
<dbReference type="RefSeq" id="WP_145265522.1">
    <property type="nucleotide sequence ID" value="NZ_CP036316.1"/>
</dbReference>
<dbReference type="GO" id="GO:0016989">
    <property type="term" value="F:sigma factor antagonist activity"/>
    <property type="evidence" value="ECO:0007669"/>
    <property type="project" value="TreeGrafter"/>
</dbReference>
<keyword evidence="1" id="KW-0812">Transmembrane</keyword>
<dbReference type="InterPro" id="IPR012373">
    <property type="entry name" value="Ferrdict_sens_TM"/>
</dbReference>
<proteinExistence type="predicted"/>
<sequence>MSHDSLTYKEFISLTDACLDGLATTKMMSRLNALLVNDDRCRQWYVEYVGMCAGFAMTGEKVTEEECIRRVFEQSANAPERKSATMGQAFAIFGSLLTMALGVSVLIFWMNTPTRPIGQLISISADVVWNGQALEQGSVVRAGQTLTLTQGDASLELHNGVKLHLVAPASLTTHHEKLVSLWGGVIASLVPQQAIGFTVKSSDVEVVDLGTEFVVERMKEDGTNVYVKSGKVETHFLDIHGNVVNKLNLTAGRSATFDSIAERFEEVGPIESLVETSVRVRHFNDTLDRLEGNVRTAPIALSDLSPGAVQVADHVLLVAERSSVTLEEPLIVETLSGPRKFEAGTVLDSYLLHHDPVKEWTKPGIGAVSFHQPVMALIGRTDELNRLDELFARPRTKTATEAYRGLEVDEDLVEISADRKTVTFRFDVSPPNYYDHVRILVSHPAPEITSPIPAEAHSSPAN</sequence>
<organism evidence="2 3">
    <name type="scientific">Calycomorphotria hydatis</name>
    <dbReference type="NCBI Taxonomy" id="2528027"/>
    <lineage>
        <taxon>Bacteria</taxon>
        <taxon>Pseudomonadati</taxon>
        <taxon>Planctomycetota</taxon>
        <taxon>Planctomycetia</taxon>
        <taxon>Planctomycetales</taxon>
        <taxon>Planctomycetaceae</taxon>
        <taxon>Calycomorphotria</taxon>
    </lineage>
</organism>
<protein>
    <submittedName>
        <fullName evidence="2">FecR protein</fullName>
    </submittedName>
</protein>
<keyword evidence="3" id="KW-1185">Reference proteome</keyword>
<dbReference type="KEGG" id="chya:V22_37050"/>
<dbReference type="PANTHER" id="PTHR30273">
    <property type="entry name" value="PERIPLASMIC SIGNAL SENSOR AND SIGMA FACTOR ACTIVATOR FECR-RELATED"/>
    <property type="match status" value="1"/>
</dbReference>
<dbReference type="PANTHER" id="PTHR30273:SF2">
    <property type="entry name" value="PROTEIN FECR"/>
    <property type="match status" value="1"/>
</dbReference>
<name>A0A517TDJ4_9PLAN</name>
<dbReference type="Gene3D" id="2.60.120.1440">
    <property type="match status" value="1"/>
</dbReference>
<dbReference type="AlphaFoldDB" id="A0A517TDJ4"/>
<feature type="transmembrane region" description="Helical" evidence="1">
    <location>
        <begin position="89"/>
        <end position="110"/>
    </location>
</feature>
<evidence type="ECO:0000256" key="1">
    <source>
        <dbReference type="SAM" id="Phobius"/>
    </source>
</evidence>
<evidence type="ECO:0000313" key="3">
    <source>
        <dbReference type="Proteomes" id="UP000319976"/>
    </source>
</evidence>
<keyword evidence="1" id="KW-0472">Membrane</keyword>
<reference evidence="2 3" key="1">
    <citation type="submission" date="2019-02" db="EMBL/GenBank/DDBJ databases">
        <title>Deep-cultivation of Planctomycetes and their phenomic and genomic characterization uncovers novel biology.</title>
        <authorList>
            <person name="Wiegand S."/>
            <person name="Jogler M."/>
            <person name="Boedeker C."/>
            <person name="Pinto D."/>
            <person name="Vollmers J."/>
            <person name="Rivas-Marin E."/>
            <person name="Kohn T."/>
            <person name="Peeters S.H."/>
            <person name="Heuer A."/>
            <person name="Rast P."/>
            <person name="Oberbeckmann S."/>
            <person name="Bunk B."/>
            <person name="Jeske O."/>
            <person name="Meyerdierks A."/>
            <person name="Storesund J.E."/>
            <person name="Kallscheuer N."/>
            <person name="Luecker S."/>
            <person name="Lage O.M."/>
            <person name="Pohl T."/>
            <person name="Merkel B.J."/>
            <person name="Hornburger P."/>
            <person name="Mueller R.-W."/>
            <person name="Bruemmer F."/>
            <person name="Labrenz M."/>
            <person name="Spormann A.M."/>
            <person name="Op den Camp H."/>
            <person name="Overmann J."/>
            <person name="Amann R."/>
            <person name="Jetten M.S.M."/>
            <person name="Mascher T."/>
            <person name="Medema M.H."/>
            <person name="Devos D.P."/>
            <person name="Kaster A.-K."/>
            <person name="Ovreas L."/>
            <person name="Rohde M."/>
            <person name="Galperin M.Y."/>
            <person name="Jogler C."/>
        </authorList>
    </citation>
    <scope>NUCLEOTIDE SEQUENCE [LARGE SCALE GENOMIC DNA]</scope>
    <source>
        <strain evidence="2 3">V22</strain>
    </source>
</reference>
<dbReference type="Proteomes" id="UP000319976">
    <property type="component" value="Chromosome"/>
</dbReference>
<gene>
    <name evidence="2" type="ORF">V22_37050</name>
</gene>
<keyword evidence="1" id="KW-1133">Transmembrane helix</keyword>
<evidence type="ECO:0000313" key="2">
    <source>
        <dbReference type="EMBL" id="QDT66438.1"/>
    </source>
</evidence>
<dbReference type="OrthoDB" id="258532at2"/>
<accession>A0A517TDJ4</accession>